<dbReference type="Gene3D" id="2.70.70.10">
    <property type="entry name" value="Glucose Permease (Domain IIA)"/>
    <property type="match status" value="1"/>
</dbReference>
<feature type="non-terminal residue" evidence="8">
    <location>
        <position position="1"/>
    </location>
</feature>
<dbReference type="CDD" id="cd12797">
    <property type="entry name" value="M23_peptidase"/>
    <property type="match status" value="1"/>
</dbReference>
<dbReference type="GO" id="GO:0046872">
    <property type="term" value="F:metal ion binding"/>
    <property type="evidence" value="ECO:0007669"/>
    <property type="project" value="UniProtKB-KW"/>
</dbReference>
<evidence type="ECO:0000256" key="2">
    <source>
        <dbReference type="ARBA" id="ARBA00022670"/>
    </source>
</evidence>
<dbReference type="RefSeq" id="WP_138240298.1">
    <property type="nucleotide sequence ID" value="NZ_VBRY01000032.1"/>
</dbReference>
<dbReference type="AlphaFoldDB" id="A0A5R9GPU4"/>
<dbReference type="EMBL" id="VBRY01000032">
    <property type="protein sequence ID" value="TLS65114.1"/>
    <property type="molecule type" value="Genomic_DNA"/>
</dbReference>
<dbReference type="PANTHER" id="PTHR21666">
    <property type="entry name" value="PEPTIDASE-RELATED"/>
    <property type="match status" value="1"/>
</dbReference>
<keyword evidence="2" id="KW-0645">Protease</keyword>
<evidence type="ECO:0000259" key="7">
    <source>
        <dbReference type="Pfam" id="PF01551"/>
    </source>
</evidence>
<dbReference type="InterPro" id="IPR050570">
    <property type="entry name" value="Cell_wall_metabolism_enzyme"/>
</dbReference>
<keyword evidence="9" id="KW-1185">Reference proteome</keyword>
<evidence type="ECO:0000313" key="8">
    <source>
        <dbReference type="EMBL" id="TLS65114.1"/>
    </source>
</evidence>
<accession>A0A5R9GPU4</accession>
<sequence length="150" mass="16478">TFLKAPLRYSRISSGFSNNRFHPVLKKYRPHHGIDYAAPSGTPVYTIGDGTVIKKGYQKRGGGNYIKVKHNANYTTVYMHLKGFAKGIHVGQRLKQGDLVGYVGATGLATGPHLDFRVYRNGLAINPLKMKSTPATVSKTRRTSFAPSQA</sequence>
<evidence type="ECO:0000256" key="5">
    <source>
        <dbReference type="ARBA" id="ARBA00022833"/>
    </source>
</evidence>
<dbReference type="SUPFAM" id="SSF51261">
    <property type="entry name" value="Duplicated hybrid motif"/>
    <property type="match status" value="1"/>
</dbReference>
<organism evidence="8 9">
    <name type="scientific">Mariprofundus erugo</name>
    <dbReference type="NCBI Taxonomy" id="2528639"/>
    <lineage>
        <taxon>Bacteria</taxon>
        <taxon>Pseudomonadati</taxon>
        <taxon>Pseudomonadota</taxon>
        <taxon>Candidatius Mariprofundia</taxon>
        <taxon>Mariprofundales</taxon>
        <taxon>Mariprofundaceae</taxon>
        <taxon>Mariprofundus</taxon>
    </lineage>
</organism>
<dbReference type="GO" id="GO:0004222">
    <property type="term" value="F:metalloendopeptidase activity"/>
    <property type="evidence" value="ECO:0007669"/>
    <property type="project" value="TreeGrafter"/>
</dbReference>
<evidence type="ECO:0000256" key="6">
    <source>
        <dbReference type="ARBA" id="ARBA00023049"/>
    </source>
</evidence>
<feature type="non-terminal residue" evidence="8">
    <location>
        <position position="150"/>
    </location>
</feature>
<dbReference type="Pfam" id="PF01551">
    <property type="entry name" value="Peptidase_M23"/>
    <property type="match status" value="1"/>
</dbReference>
<proteinExistence type="predicted"/>
<name>A0A5R9GPU4_9PROT</name>
<dbReference type="Proteomes" id="UP000306585">
    <property type="component" value="Unassembled WGS sequence"/>
</dbReference>
<comment type="caution">
    <text evidence="8">The sequence shown here is derived from an EMBL/GenBank/DDBJ whole genome shotgun (WGS) entry which is preliminary data.</text>
</comment>
<evidence type="ECO:0000256" key="1">
    <source>
        <dbReference type="ARBA" id="ARBA00001947"/>
    </source>
</evidence>
<dbReference type="InterPro" id="IPR011055">
    <property type="entry name" value="Dup_hybrid_motif"/>
</dbReference>
<dbReference type="PANTHER" id="PTHR21666:SF288">
    <property type="entry name" value="CELL DIVISION PROTEIN YTFB"/>
    <property type="match status" value="1"/>
</dbReference>
<dbReference type="GO" id="GO:0006508">
    <property type="term" value="P:proteolysis"/>
    <property type="evidence" value="ECO:0007669"/>
    <property type="project" value="UniProtKB-KW"/>
</dbReference>
<dbReference type="Gene3D" id="3.10.450.350">
    <property type="match status" value="1"/>
</dbReference>
<evidence type="ECO:0000256" key="3">
    <source>
        <dbReference type="ARBA" id="ARBA00022723"/>
    </source>
</evidence>
<keyword evidence="4" id="KW-0378">Hydrolase</keyword>
<keyword evidence="3" id="KW-0479">Metal-binding</keyword>
<evidence type="ECO:0000313" key="9">
    <source>
        <dbReference type="Proteomes" id="UP000306585"/>
    </source>
</evidence>
<feature type="domain" description="M23ase beta-sheet core" evidence="7">
    <location>
        <begin position="30"/>
        <end position="127"/>
    </location>
</feature>
<evidence type="ECO:0000256" key="4">
    <source>
        <dbReference type="ARBA" id="ARBA00022801"/>
    </source>
</evidence>
<keyword evidence="5" id="KW-0862">Zinc</keyword>
<keyword evidence="6" id="KW-0482">Metalloprotease</keyword>
<comment type="cofactor">
    <cofactor evidence="1">
        <name>Zn(2+)</name>
        <dbReference type="ChEBI" id="CHEBI:29105"/>
    </cofactor>
</comment>
<gene>
    <name evidence="8" type="ORF">FEF65_13265</name>
</gene>
<dbReference type="InterPro" id="IPR016047">
    <property type="entry name" value="M23ase_b-sheet_dom"/>
</dbReference>
<protein>
    <submittedName>
        <fullName evidence="8">M23 family metallopeptidase</fullName>
    </submittedName>
</protein>
<reference evidence="8 9" key="1">
    <citation type="journal article" date="2019" name="Appl. Environ. Microbiol.">
        <title>Environmental Evidence and Genomic Insight of Iron-oxidizing Bacteria Preference Towards More Corrosion Resistant Stainless Steel at Higher Salinities.</title>
        <authorList>
            <person name="Garrison C.E."/>
            <person name="Price K.A."/>
            <person name="Field E.K."/>
        </authorList>
    </citation>
    <scope>NUCLEOTIDE SEQUENCE [LARGE SCALE GENOMIC DNA]</scope>
    <source>
        <strain evidence="8 9">P3</strain>
    </source>
</reference>